<organism evidence="1 2">
    <name type="scientific">Chiloscyllium punctatum</name>
    <name type="common">Brownbanded bambooshark</name>
    <name type="synonym">Hemiscyllium punctatum</name>
    <dbReference type="NCBI Taxonomy" id="137246"/>
    <lineage>
        <taxon>Eukaryota</taxon>
        <taxon>Metazoa</taxon>
        <taxon>Chordata</taxon>
        <taxon>Craniata</taxon>
        <taxon>Vertebrata</taxon>
        <taxon>Chondrichthyes</taxon>
        <taxon>Elasmobranchii</taxon>
        <taxon>Galeomorphii</taxon>
        <taxon>Galeoidea</taxon>
        <taxon>Orectolobiformes</taxon>
        <taxon>Hemiscylliidae</taxon>
        <taxon>Chiloscyllium</taxon>
    </lineage>
</organism>
<protein>
    <submittedName>
        <fullName evidence="1">Uncharacterized protein</fullName>
    </submittedName>
</protein>
<dbReference type="AlphaFoldDB" id="A0A401T5L4"/>
<sequence>MVLNFDTHSLRWADFEMTGVYKLFATDLSQDPAPTTLLPSDWLVDAIETGSVIMSRIRPIPSSDSPACQP</sequence>
<evidence type="ECO:0000313" key="1">
    <source>
        <dbReference type="EMBL" id="GCC37963.1"/>
    </source>
</evidence>
<dbReference type="Proteomes" id="UP000287033">
    <property type="component" value="Unassembled WGS sequence"/>
</dbReference>
<comment type="caution">
    <text evidence="1">The sequence shown here is derived from an EMBL/GenBank/DDBJ whole genome shotgun (WGS) entry which is preliminary data.</text>
</comment>
<evidence type="ECO:0000313" key="2">
    <source>
        <dbReference type="Proteomes" id="UP000287033"/>
    </source>
</evidence>
<accession>A0A401T5L4</accession>
<dbReference type="EMBL" id="BEZZ01001084">
    <property type="protein sequence ID" value="GCC37963.1"/>
    <property type="molecule type" value="Genomic_DNA"/>
</dbReference>
<proteinExistence type="predicted"/>
<name>A0A401T5L4_CHIPU</name>
<keyword evidence="2" id="KW-1185">Reference proteome</keyword>
<reference evidence="1 2" key="1">
    <citation type="journal article" date="2018" name="Nat. Ecol. Evol.">
        <title>Shark genomes provide insights into elasmobranch evolution and the origin of vertebrates.</title>
        <authorList>
            <person name="Hara Y"/>
            <person name="Yamaguchi K"/>
            <person name="Onimaru K"/>
            <person name="Kadota M"/>
            <person name="Koyanagi M"/>
            <person name="Keeley SD"/>
            <person name="Tatsumi K"/>
            <person name="Tanaka K"/>
            <person name="Motone F"/>
            <person name="Kageyama Y"/>
            <person name="Nozu R"/>
            <person name="Adachi N"/>
            <person name="Nishimura O"/>
            <person name="Nakagawa R"/>
            <person name="Tanegashima C"/>
            <person name="Kiyatake I"/>
            <person name="Matsumoto R"/>
            <person name="Murakumo K"/>
            <person name="Nishida K"/>
            <person name="Terakita A"/>
            <person name="Kuratani S"/>
            <person name="Sato K"/>
            <person name="Hyodo S Kuraku.S."/>
        </authorList>
    </citation>
    <scope>NUCLEOTIDE SEQUENCE [LARGE SCALE GENOMIC DNA]</scope>
</reference>
<gene>
    <name evidence="1" type="ORF">chiPu_0016473</name>
</gene>